<comment type="catalytic activity">
    <reaction evidence="6">
        <text>Endohydrolysis of (1-&gt;4)-beta-D-xylosidic linkages in xylans.</text>
        <dbReference type="EC" id="3.2.1.8"/>
    </reaction>
</comment>
<dbReference type="SUPFAM" id="SSF51445">
    <property type="entry name" value="(Trans)glycosidases"/>
    <property type="match status" value="1"/>
</dbReference>
<accession>A0A2S1LHW7</accession>
<dbReference type="PROSITE" id="PS00591">
    <property type="entry name" value="GH10_1"/>
    <property type="match status" value="1"/>
</dbReference>
<dbReference type="AlphaFoldDB" id="A0A2S1LHW7"/>
<dbReference type="EMBL" id="CP020918">
    <property type="protein sequence ID" value="AWG23231.1"/>
    <property type="molecule type" value="Genomic_DNA"/>
</dbReference>
<protein>
    <recommendedName>
        <fullName evidence="6">Beta-xylanase</fullName>
        <ecNumber evidence="6">3.2.1.8</ecNumber>
    </recommendedName>
</protein>
<keyword evidence="9" id="KW-1185">Reference proteome</keyword>
<evidence type="ECO:0000256" key="1">
    <source>
        <dbReference type="ARBA" id="ARBA00022801"/>
    </source>
</evidence>
<feature type="active site" description="Nucleophile" evidence="5">
    <location>
        <position position="264"/>
    </location>
</feature>
<evidence type="ECO:0000256" key="2">
    <source>
        <dbReference type="ARBA" id="ARBA00023277"/>
    </source>
</evidence>
<dbReference type="PANTHER" id="PTHR31490">
    <property type="entry name" value="GLYCOSYL HYDROLASE"/>
    <property type="match status" value="1"/>
</dbReference>
<keyword evidence="8" id="KW-0858">Xylan degradation</keyword>
<feature type="domain" description="GH10" evidence="7">
    <location>
        <begin position="28"/>
        <end position="370"/>
    </location>
</feature>
<evidence type="ECO:0000256" key="6">
    <source>
        <dbReference type="RuleBase" id="RU361174"/>
    </source>
</evidence>
<dbReference type="InterPro" id="IPR044846">
    <property type="entry name" value="GH10"/>
</dbReference>
<organism evidence="8 9">
    <name type="scientific">Flavobacterium faecale</name>
    <dbReference type="NCBI Taxonomy" id="1355330"/>
    <lineage>
        <taxon>Bacteria</taxon>
        <taxon>Pseudomonadati</taxon>
        <taxon>Bacteroidota</taxon>
        <taxon>Flavobacteriia</taxon>
        <taxon>Flavobacteriales</taxon>
        <taxon>Flavobacteriaceae</taxon>
        <taxon>Flavobacterium</taxon>
    </lineage>
</organism>
<reference evidence="8 9" key="1">
    <citation type="submission" date="2017-04" db="EMBL/GenBank/DDBJ databases">
        <title>Compelte genome sequence of WV33.</title>
        <authorList>
            <person name="Lee P.C."/>
        </authorList>
    </citation>
    <scope>NUCLEOTIDE SEQUENCE [LARGE SCALE GENOMIC DNA]</scope>
    <source>
        <strain evidence="8 9">WV33</strain>
    </source>
</reference>
<sequence>MKIINSKTATIILAGVLMMSCQAKKEAVSTAPTLKSAYKQDFYIGTALSADQINEKDADVNNLIKSQFSAISPENNLKCEMIHPKWDEYTFDVADKYVAYGKKNNMFVVGHALIWHEQLSPFVLAIKSKDSLSMFMQNHISTVAGRYKGKIDGWDVVNEALNEDGTYRKSIFFEKLGDDFLVTAFKLAEKAAPNTELYYNDFNIEQPVKRQGAIRLLKKIKDSGARIDGVGIQGHWSLDGLPLKDIEESIIAYSKLGLKVMITELDISVLPVPEKLVGANVDQNFEEDAKMNPYTNGVPDSIQVKLAQRYEDLFKVFLKHKDKISRVTFWGVNDSQSWLNNWPIKNRTNYPLLFDRNNKTNKAYDQVMALKKK</sequence>
<dbReference type="PRINTS" id="PR00134">
    <property type="entry name" value="GLHYDRLASE10"/>
</dbReference>
<dbReference type="Gene3D" id="3.20.20.80">
    <property type="entry name" value="Glycosidases"/>
    <property type="match status" value="1"/>
</dbReference>
<dbReference type="Proteomes" id="UP000244527">
    <property type="component" value="Chromosome"/>
</dbReference>
<evidence type="ECO:0000313" key="8">
    <source>
        <dbReference type="EMBL" id="AWG23231.1"/>
    </source>
</evidence>
<keyword evidence="1 6" id="KW-0378">Hydrolase</keyword>
<dbReference type="SMART" id="SM00633">
    <property type="entry name" value="Glyco_10"/>
    <property type="match status" value="1"/>
</dbReference>
<keyword evidence="4 6" id="KW-0624">Polysaccharide degradation</keyword>
<keyword evidence="3 6" id="KW-0326">Glycosidase</keyword>
<dbReference type="InterPro" id="IPR031158">
    <property type="entry name" value="GH10_AS"/>
</dbReference>
<dbReference type="InterPro" id="IPR017853">
    <property type="entry name" value="GH"/>
</dbReference>
<dbReference type="KEGG" id="ffa:FFWV33_17705"/>
<dbReference type="InterPro" id="IPR001000">
    <property type="entry name" value="GH10_dom"/>
</dbReference>
<evidence type="ECO:0000256" key="3">
    <source>
        <dbReference type="ARBA" id="ARBA00023295"/>
    </source>
</evidence>
<dbReference type="PROSITE" id="PS51257">
    <property type="entry name" value="PROKAR_LIPOPROTEIN"/>
    <property type="match status" value="1"/>
</dbReference>
<evidence type="ECO:0000313" key="9">
    <source>
        <dbReference type="Proteomes" id="UP000244527"/>
    </source>
</evidence>
<dbReference type="PROSITE" id="PS51760">
    <property type="entry name" value="GH10_2"/>
    <property type="match status" value="1"/>
</dbReference>
<dbReference type="EC" id="3.2.1.8" evidence="6"/>
<dbReference type="Pfam" id="PF00331">
    <property type="entry name" value="Glyco_hydro_10"/>
    <property type="match status" value="1"/>
</dbReference>
<dbReference type="GO" id="GO:0045493">
    <property type="term" value="P:xylan catabolic process"/>
    <property type="evidence" value="ECO:0007669"/>
    <property type="project" value="UniProtKB-KW"/>
</dbReference>
<evidence type="ECO:0000259" key="7">
    <source>
        <dbReference type="PROSITE" id="PS51760"/>
    </source>
</evidence>
<dbReference type="OrthoDB" id="9809277at2"/>
<keyword evidence="2 6" id="KW-0119">Carbohydrate metabolism</keyword>
<evidence type="ECO:0000256" key="5">
    <source>
        <dbReference type="PROSITE-ProRule" id="PRU10061"/>
    </source>
</evidence>
<dbReference type="GO" id="GO:0031176">
    <property type="term" value="F:endo-1,4-beta-xylanase activity"/>
    <property type="evidence" value="ECO:0007669"/>
    <property type="project" value="UniProtKB-EC"/>
</dbReference>
<proteinExistence type="inferred from homology"/>
<evidence type="ECO:0000256" key="4">
    <source>
        <dbReference type="ARBA" id="ARBA00023326"/>
    </source>
</evidence>
<comment type="similarity">
    <text evidence="6">Belongs to the glycosyl hydrolase 10 (cellulase F) family.</text>
</comment>
<name>A0A2S1LHW7_9FLAO</name>
<dbReference type="PANTHER" id="PTHR31490:SF90">
    <property type="entry name" value="ENDO-1,4-BETA-XYLANASE A"/>
    <property type="match status" value="1"/>
</dbReference>
<gene>
    <name evidence="8" type="ORF">FFWV33_17705</name>
</gene>
<dbReference type="RefSeq" id="WP_108742130.1">
    <property type="nucleotide sequence ID" value="NZ_CP020918.1"/>
</dbReference>